<comment type="caution">
    <text evidence="2">The sequence shown here is derived from an EMBL/GenBank/DDBJ whole genome shotgun (WGS) entry which is preliminary data.</text>
</comment>
<organism evidence="2 3">
    <name type="scientific">Candidatus Beckwithbacteria bacterium CG10_big_fil_rev_8_21_14_0_10_34_10</name>
    <dbReference type="NCBI Taxonomy" id="1974495"/>
    <lineage>
        <taxon>Bacteria</taxon>
        <taxon>Candidatus Beckwithiibacteriota</taxon>
    </lineage>
</organism>
<gene>
    <name evidence="2" type="ORF">COT75_00685</name>
</gene>
<keyword evidence="1" id="KW-0812">Transmembrane</keyword>
<name>A0A2H0WCP3_9BACT</name>
<evidence type="ECO:0000313" key="2">
    <source>
        <dbReference type="EMBL" id="PIS09698.1"/>
    </source>
</evidence>
<proteinExistence type="predicted"/>
<dbReference type="Proteomes" id="UP000230093">
    <property type="component" value="Unassembled WGS sequence"/>
</dbReference>
<sequence length="81" mass="9163">MSKEQYVCRNCGYIGVPKKVTPGSIIIELGLWIIMILPGVIYSIWRSANKKTVCKQCKSEDIIPINTPKGQELLKLQTKKK</sequence>
<protein>
    <recommendedName>
        <fullName evidence="4">YqaE/Pmp3 family membrane protein</fullName>
    </recommendedName>
</protein>
<evidence type="ECO:0008006" key="4">
    <source>
        <dbReference type="Google" id="ProtNLM"/>
    </source>
</evidence>
<keyword evidence="1" id="KW-1133">Transmembrane helix</keyword>
<accession>A0A2H0WCP3</accession>
<keyword evidence="1" id="KW-0472">Membrane</keyword>
<dbReference type="AlphaFoldDB" id="A0A2H0WCP3"/>
<evidence type="ECO:0000256" key="1">
    <source>
        <dbReference type="SAM" id="Phobius"/>
    </source>
</evidence>
<reference evidence="3" key="1">
    <citation type="submission" date="2017-09" db="EMBL/GenBank/DDBJ databases">
        <title>Depth-based differentiation of microbial function through sediment-hosted aquifers and enrichment of novel symbionts in the deep terrestrial subsurface.</title>
        <authorList>
            <person name="Probst A.J."/>
            <person name="Ladd B."/>
            <person name="Jarett J.K."/>
            <person name="Geller-Mcgrath D.E."/>
            <person name="Sieber C.M.K."/>
            <person name="Emerson J.B."/>
            <person name="Anantharaman K."/>
            <person name="Thomas B.C."/>
            <person name="Malmstrom R."/>
            <person name="Stieglmeier M."/>
            <person name="Klingl A."/>
            <person name="Woyke T."/>
            <person name="Ryan C.M."/>
            <person name="Banfield J.F."/>
        </authorList>
    </citation>
    <scope>NUCLEOTIDE SEQUENCE [LARGE SCALE GENOMIC DNA]</scope>
</reference>
<dbReference type="EMBL" id="PEZT01000001">
    <property type="protein sequence ID" value="PIS09698.1"/>
    <property type="molecule type" value="Genomic_DNA"/>
</dbReference>
<evidence type="ECO:0000313" key="3">
    <source>
        <dbReference type="Proteomes" id="UP000230093"/>
    </source>
</evidence>
<feature type="transmembrane region" description="Helical" evidence="1">
    <location>
        <begin position="25"/>
        <end position="45"/>
    </location>
</feature>